<dbReference type="RefSeq" id="WP_279297258.1">
    <property type="nucleotide sequence ID" value="NZ_JAOTIF010000008.1"/>
</dbReference>
<organism evidence="1 2">
    <name type="scientific">Paraflavisolibacter caeni</name>
    <dbReference type="NCBI Taxonomy" id="2982496"/>
    <lineage>
        <taxon>Bacteria</taxon>
        <taxon>Pseudomonadati</taxon>
        <taxon>Bacteroidota</taxon>
        <taxon>Chitinophagia</taxon>
        <taxon>Chitinophagales</taxon>
        <taxon>Chitinophagaceae</taxon>
        <taxon>Paraflavisolibacter</taxon>
    </lineage>
</organism>
<protein>
    <submittedName>
        <fullName evidence="1">Uncharacterized protein</fullName>
    </submittedName>
</protein>
<evidence type="ECO:0000313" key="1">
    <source>
        <dbReference type="EMBL" id="MCU7549816.1"/>
    </source>
</evidence>
<reference evidence="1" key="1">
    <citation type="submission" date="2022-09" db="EMBL/GenBank/DDBJ databases">
        <authorList>
            <person name="Yuan C."/>
            <person name="Ke Z."/>
        </authorList>
    </citation>
    <scope>NUCLEOTIDE SEQUENCE</scope>
    <source>
        <strain evidence="1">LB-8</strain>
    </source>
</reference>
<evidence type="ECO:0000313" key="2">
    <source>
        <dbReference type="Proteomes" id="UP001155483"/>
    </source>
</evidence>
<comment type="caution">
    <text evidence="1">The sequence shown here is derived from an EMBL/GenBank/DDBJ whole genome shotgun (WGS) entry which is preliminary data.</text>
</comment>
<dbReference type="EMBL" id="JAOTIF010000008">
    <property type="protein sequence ID" value="MCU7549816.1"/>
    <property type="molecule type" value="Genomic_DNA"/>
</dbReference>
<dbReference type="AlphaFoldDB" id="A0A9X3B8I3"/>
<keyword evidence="2" id="KW-1185">Reference proteome</keyword>
<feature type="non-terminal residue" evidence="1">
    <location>
        <position position="1"/>
    </location>
</feature>
<gene>
    <name evidence="1" type="ORF">OCK74_11860</name>
</gene>
<reference evidence="1" key="2">
    <citation type="submission" date="2023-04" db="EMBL/GenBank/DDBJ databases">
        <title>Paracnuella aquatica gen. nov., sp. nov., a member of the family Chitinophagaceae isolated from a hot spring.</title>
        <authorList>
            <person name="Wang C."/>
        </authorList>
    </citation>
    <scope>NUCLEOTIDE SEQUENCE</scope>
    <source>
        <strain evidence="1">LB-8</strain>
    </source>
</reference>
<name>A0A9X3B8I3_9BACT</name>
<proteinExistence type="predicted"/>
<dbReference type="Proteomes" id="UP001155483">
    <property type="component" value="Unassembled WGS sequence"/>
</dbReference>
<accession>A0A9X3B8I3</accession>
<sequence>LSEVVNHFLNRASQREKMAQKTYEVHKDKRSEELKEALPEPIGMNRSFIPDETYVLVGFYKGVSHLDWILQNNLYNVRIGDVKGSLRLGLEKLNAKYLLLHSYGETKTSKLFKLSDKGPRILSKQEMMEKNYPDPRNDFYLVFDIISEAEMEFAGMNWDITKLPNYTYGRNSSIPFAVSIVDLMKVLIK</sequence>